<dbReference type="EMBL" id="JACIBS010000001">
    <property type="protein sequence ID" value="MBB3662170.1"/>
    <property type="molecule type" value="Genomic_DNA"/>
</dbReference>
<keyword evidence="4" id="KW-0812">Transmembrane</keyword>
<evidence type="ECO:0000256" key="4">
    <source>
        <dbReference type="SAM" id="Phobius"/>
    </source>
</evidence>
<feature type="compositionally biased region" description="Gly residues" evidence="3">
    <location>
        <begin position="70"/>
        <end position="79"/>
    </location>
</feature>
<dbReference type="GO" id="GO:0016020">
    <property type="term" value="C:membrane"/>
    <property type="evidence" value="ECO:0007669"/>
    <property type="project" value="UniProtKB-SubCell"/>
</dbReference>
<proteinExistence type="predicted"/>
<comment type="subcellular location">
    <subcellularLocation>
        <location evidence="1">Membrane</location>
    </subcellularLocation>
</comment>
<organism evidence="5 6">
    <name type="scientific">Prauserella sediminis</name>
    <dbReference type="NCBI Taxonomy" id="577680"/>
    <lineage>
        <taxon>Bacteria</taxon>
        <taxon>Bacillati</taxon>
        <taxon>Actinomycetota</taxon>
        <taxon>Actinomycetes</taxon>
        <taxon>Pseudonocardiales</taxon>
        <taxon>Pseudonocardiaceae</taxon>
        <taxon>Prauserella</taxon>
        <taxon>Prauserella salsuginis group</taxon>
    </lineage>
</organism>
<sequence>MSPNRRKPTPQQRPTPTRRPKVAGLRKPGSTEDVETSEQAEAADTTDATDAADTTDTAEAAEAGQSAGAGDAGGAGRAGRGASAASEPEDETGPVGDRDNDSTDSDSTGEDGAGEDAGKPAPRPGPRRKAKDDGRAKPASLDEAESIDAEEPGTPAVATSARGKNGKGGKGGTSRRRPGYAVLAVLVVAGLLLAGAAVFFQIKGSEARAATSNSALVDGPATAEVKEAMGKAAERLFSIDHNNLDKTEKAADELLAGGEVKQKYDALMGEIKRLAPEQKIVVTVHATRSAVVNLDDERARVMVFIDQAATRPSDEQPAVGGAAMWLETQKQGDTWKVTNLDTYAAQQPAPAPGQSQDPSGAPLPGDGQQGGQNGGQQGGQDGQNGGEQGGN</sequence>
<name>A0A839XFX0_9PSEU</name>
<dbReference type="RefSeq" id="WP_183779692.1">
    <property type="nucleotide sequence ID" value="NZ_JACIBS010000001.1"/>
</dbReference>
<accession>A0A839XFX0</accession>
<evidence type="ECO:0000313" key="5">
    <source>
        <dbReference type="EMBL" id="MBB3662170.1"/>
    </source>
</evidence>
<keyword evidence="4" id="KW-1133">Transmembrane helix</keyword>
<comment type="caution">
    <text evidence="5">The sequence shown here is derived from an EMBL/GenBank/DDBJ whole genome shotgun (WGS) entry which is preliminary data.</text>
</comment>
<feature type="region of interest" description="Disordered" evidence="3">
    <location>
        <begin position="337"/>
        <end position="391"/>
    </location>
</feature>
<evidence type="ECO:0000256" key="2">
    <source>
        <dbReference type="ARBA" id="ARBA00023136"/>
    </source>
</evidence>
<reference evidence="5 6" key="1">
    <citation type="submission" date="2020-08" db="EMBL/GenBank/DDBJ databases">
        <title>Sequencing the genomes of 1000 actinobacteria strains.</title>
        <authorList>
            <person name="Klenk H.-P."/>
        </authorList>
    </citation>
    <scope>NUCLEOTIDE SEQUENCE [LARGE SCALE GENOMIC DNA]</scope>
    <source>
        <strain evidence="5 6">DSM 45267</strain>
    </source>
</reference>
<evidence type="ECO:0000256" key="3">
    <source>
        <dbReference type="SAM" id="MobiDB-lite"/>
    </source>
</evidence>
<feature type="compositionally biased region" description="Acidic residues" evidence="3">
    <location>
        <begin position="102"/>
        <end position="114"/>
    </location>
</feature>
<feature type="region of interest" description="Disordered" evidence="3">
    <location>
        <begin position="1"/>
        <end position="175"/>
    </location>
</feature>
<evidence type="ECO:0000313" key="6">
    <source>
        <dbReference type="Proteomes" id="UP000564573"/>
    </source>
</evidence>
<dbReference type="PANTHER" id="PTHR37042">
    <property type="entry name" value="OUTER MEMBRANE PROTEIN RV1973"/>
    <property type="match status" value="1"/>
</dbReference>
<keyword evidence="6" id="KW-1185">Reference proteome</keyword>
<feature type="compositionally biased region" description="Gly residues" evidence="3">
    <location>
        <begin position="367"/>
        <end position="391"/>
    </location>
</feature>
<feature type="compositionally biased region" description="Acidic residues" evidence="3">
    <location>
        <begin position="142"/>
        <end position="151"/>
    </location>
</feature>
<dbReference type="PANTHER" id="PTHR37042:SF4">
    <property type="entry name" value="OUTER MEMBRANE PROTEIN RV1973"/>
    <property type="match status" value="1"/>
</dbReference>
<dbReference type="Proteomes" id="UP000564573">
    <property type="component" value="Unassembled WGS sequence"/>
</dbReference>
<keyword evidence="2 4" id="KW-0472">Membrane</keyword>
<gene>
    <name evidence="5" type="ORF">FB384_001074</name>
</gene>
<evidence type="ECO:0000256" key="1">
    <source>
        <dbReference type="ARBA" id="ARBA00004370"/>
    </source>
</evidence>
<feature type="compositionally biased region" description="Low complexity" evidence="3">
    <location>
        <begin position="40"/>
        <end position="69"/>
    </location>
</feature>
<protein>
    <submittedName>
        <fullName evidence="5">Mce-associated membrane protein</fullName>
    </submittedName>
</protein>
<dbReference type="AlphaFoldDB" id="A0A839XFX0"/>
<feature type="compositionally biased region" description="Low complexity" evidence="3">
    <location>
        <begin position="344"/>
        <end position="358"/>
    </location>
</feature>
<feature type="transmembrane region" description="Helical" evidence="4">
    <location>
        <begin position="180"/>
        <end position="202"/>
    </location>
</feature>